<proteinExistence type="predicted"/>
<name>A0ABQ5F676_9ASTR</name>
<keyword evidence="2" id="KW-1185">Reference proteome</keyword>
<feature type="non-terminal residue" evidence="1">
    <location>
        <position position="1"/>
    </location>
</feature>
<sequence>DCLQDLGREGMKGKIAEPVLEEYITVTRRNYISENDEGKFGTNGEDAVEHNEKFLNSVEPINIQNVSSNRLRLSIFPVSLTGAASKWFREECIGSVTTWEDLTEL</sequence>
<accession>A0ABQ5F676</accession>
<dbReference type="EMBL" id="BQNB010017030">
    <property type="protein sequence ID" value="GJT58554.1"/>
    <property type="molecule type" value="Genomic_DNA"/>
</dbReference>
<evidence type="ECO:0008006" key="3">
    <source>
        <dbReference type="Google" id="ProtNLM"/>
    </source>
</evidence>
<protein>
    <recommendedName>
        <fullName evidence="3">Retrotransposon gag domain-containing protein</fullName>
    </recommendedName>
</protein>
<evidence type="ECO:0000313" key="2">
    <source>
        <dbReference type="Proteomes" id="UP001151760"/>
    </source>
</evidence>
<organism evidence="1 2">
    <name type="scientific">Tanacetum coccineum</name>
    <dbReference type="NCBI Taxonomy" id="301880"/>
    <lineage>
        <taxon>Eukaryota</taxon>
        <taxon>Viridiplantae</taxon>
        <taxon>Streptophyta</taxon>
        <taxon>Embryophyta</taxon>
        <taxon>Tracheophyta</taxon>
        <taxon>Spermatophyta</taxon>
        <taxon>Magnoliopsida</taxon>
        <taxon>eudicotyledons</taxon>
        <taxon>Gunneridae</taxon>
        <taxon>Pentapetalae</taxon>
        <taxon>asterids</taxon>
        <taxon>campanulids</taxon>
        <taxon>Asterales</taxon>
        <taxon>Asteraceae</taxon>
        <taxon>Asteroideae</taxon>
        <taxon>Anthemideae</taxon>
        <taxon>Anthemidinae</taxon>
        <taxon>Tanacetum</taxon>
    </lineage>
</organism>
<gene>
    <name evidence="1" type="ORF">Tco_1002087</name>
</gene>
<evidence type="ECO:0000313" key="1">
    <source>
        <dbReference type="EMBL" id="GJT58554.1"/>
    </source>
</evidence>
<comment type="caution">
    <text evidence="1">The sequence shown here is derived from an EMBL/GenBank/DDBJ whole genome shotgun (WGS) entry which is preliminary data.</text>
</comment>
<reference evidence="1" key="1">
    <citation type="journal article" date="2022" name="Int. J. Mol. Sci.">
        <title>Draft Genome of Tanacetum Coccineum: Genomic Comparison of Closely Related Tanacetum-Family Plants.</title>
        <authorList>
            <person name="Yamashiro T."/>
            <person name="Shiraishi A."/>
            <person name="Nakayama K."/>
            <person name="Satake H."/>
        </authorList>
    </citation>
    <scope>NUCLEOTIDE SEQUENCE</scope>
</reference>
<reference evidence="1" key="2">
    <citation type="submission" date="2022-01" db="EMBL/GenBank/DDBJ databases">
        <authorList>
            <person name="Yamashiro T."/>
            <person name="Shiraishi A."/>
            <person name="Satake H."/>
            <person name="Nakayama K."/>
        </authorList>
    </citation>
    <scope>NUCLEOTIDE SEQUENCE</scope>
</reference>
<dbReference type="Proteomes" id="UP001151760">
    <property type="component" value="Unassembled WGS sequence"/>
</dbReference>